<dbReference type="EMBL" id="FNFT01000005">
    <property type="protein sequence ID" value="SDK18306.1"/>
    <property type="molecule type" value="Genomic_DNA"/>
</dbReference>
<dbReference type="OrthoDB" id="117475at2157"/>
<feature type="transmembrane region" description="Helical" evidence="1">
    <location>
        <begin position="33"/>
        <end position="51"/>
    </location>
</feature>
<dbReference type="InterPro" id="IPR058357">
    <property type="entry name" value="DUF8044"/>
</dbReference>
<feature type="transmembrane region" description="Helical" evidence="1">
    <location>
        <begin position="63"/>
        <end position="80"/>
    </location>
</feature>
<dbReference type="Proteomes" id="UP000326500">
    <property type="component" value="Unassembled WGS sequence"/>
</dbReference>
<reference evidence="2 3" key="1">
    <citation type="submission" date="2016-10" db="EMBL/GenBank/DDBJ databases">
        <authorList>
            <person name="Varghese N."/>
            <person name="Submissions S."/>
        </authorList>
    </citation>
    <scope>NUCLEOTIDE SEQUENCE [LARGE SCALE GENOMIC DNA]</scope>
    <source>
        <strain evidence="2 3">DSM 2373</strain>
    </source>
</reference>
<keyword evidence="1" id="KW-1133">Transmembrane helix</keyword>
<sequence>MAGSAKKYYALAALVAWLIIVAFFMIMNRTLDLEVYFVLALIGLLIIAVLIDSAFSRPRYMRYIGYLIAAGVAIFAYIVAEKILEILAS</sequence>
<dbReference type="AlphaFoldDB" id="A0A1G8ZT63"/>
<feature type="transmembrane region" description="Helical" evidence="1">
    <location>
        <begin position="7"/>
        <end position="27"/>
    </location>
</feature>
<evidence type="ECO:0000313" key="3">
    <source>
        <dbReference type="Proteomes" id="UP000326500"/>
    </source>
</evidence>
<keyword evidence="1" id="KW-0472">Membrane</keyword>
<name>A0A1G8ZT63_9EURY</name>
<accession>A0A1G8ZT63</accession>
<evidence type="ECO:0000256" key="1">
    <source>
        <dbReference type="SAM" id="Phobius"/>
    </source>
</evidence>
<dbReference type="RefSeq" id="WP_066957763.1">
    <property type="nucleotide sequence ID" value="NZ_BCNX01000008.1"/>
</dbReference>
<organism evidence="2 3">
    <name type="scientific">Methanoculleus thermophilus</name>
    <dbReference type="NCBI Taxonomy" id="2200"/>
    <lineage>
        <taxon>Archaea</taxon>
        <taxon>Methanobacteriati</taxon>
        <taxon>Methanobacteriota</taxon>
        <taxon>Stenosarchaea group</taxon>
        <taxon>Methanomicrobia</taxon>
        <taxon>Methanomicrobiales</taxon>
        <taxon>Methanomicrobiaceae</taxon>
        <taxon>Methanoculleus</taxon>
    </lineage>
</organism>
<dbReference type="Pfam" id="PF26161">
    <property type="entry name" value="DUF8044"/>
    <property type="match status" value="1"/>
</dbReference>
<proteinExistence type="predicted"/>
<evidence type="ECO:0000313" key="2">
    <source>
        <dbReference type="EMBL" id="SDK18306.1"/>
    </source>
</evidence>
<dbReference type="STRING" id="2200.GCA_001571405_01573"/>
<gene>
    <name evidence="2" type="ORF">SAMN04488571_1053</name>
</gene>
<keyword evidence="1" id="KW-0812">Transmembrane</keyword>
<keyword evidence="3" id="KW-1185">Reference proteome</keyword>
<protein>
    <submittedName>
        <fullName evidence="2">Uncharacterized protein</fullName>
    </submittedName>
</protein>